<accession>A0A8H3ZN31</accession>
<comment type="caution">
    <text evidence="1">The sequence shown here is derived from an EMBL/GenBank/DDBJ whole genome shotgun (WGS) entry which is preliminary data.</text>
</comment>
<keyword evidence="2" id="KW-1185">Reference proteome</keyword>
<gene>
    <name evidence="1" type="ORF">GQ607_012943</name>
</gene>
<organism evidence="1 2">
    <name type="scientific">Colletotrichum asianum</name>
    <dbReference type="NCBI Taxonomy" id="702518"/>
    <lineage>
        <taxon>Eukaryota</taxon>
        <taxon>Fungi</taxon>
        <taxon>Dikarya</taxon>
        <taxon>Ascomycota</taxon>
        <taxon>Pezizomycotina</taxon>
        <taxon>Sordariomycetes</taxon>
        <taxon>Hypocreomycetidae</taxon>
        <taxon>Glomerellales</taxon>
        <taxon>Glomerellaceae</taxon>
        <taxon>Colletotrichum</taxon>
        <taxon>Colletotrichum gloeosporioides species complex</taxon>
    </lineage>
</organism>
<dbReference type="EMBL" id="WOWK01000090">
    <property type="protein sequence ID" value="KAF0319841.1"/>
    <property type="molecule type" value="Genomic_DNA"/>
</dbReference>
<sequence>MYGQAQVNPALAVVSMVVDTSRPPKVGCRTNRRYICINERLPKKKNGGLSQVRGRRQATSTLLLCPTTEPVGMMYSTSTAQARQHTTDTWRSLNQESQTKGTDPTTCGLYGTGLCCECDNRAEVQHQSAGSDPIHGWGPLPWSWSTWDPASPGAGLPPAIPPAQPCKTNSTCLSALPPPPERAAVLQGGAVPCRDVVPCLCRCQYPELFASRYCCTSGFCCSSLET</sequence>
<reference evidence="1 2" key="1">
    <citation type="submission" date="2019-12" db="EMBL/GenBank/DDBJ databases">
        <title>A genome sequence resource for the geographically widespread anthracnose pathogen Colletotrichum asianum.</title>
        <authorList>
            <person name="Meng Y."/>
        </authorList>
    </citation>
    <scope>NUCLEOTIDE SEQUENCE [LARGE SCALE GENOMIC DNA]</scope>
    <source>
        <strain evidence="1 2">ICMP 18580</strain>
    </source>
</reference>
<protein>
    <submittedName>
        <fullName evidence="1">Uncharacterized protein</fullName>
    </submittedName>
</protein>
<dbReference type="AlphaFoldDB" id="A0A8H3ZN31"/>
<evidence type="ECO:0000313" key="2">
    <source>
        <dbReference type="Proteomes" id="UP000434172"/>
    </source>
</evidence>
<evidence type="ECO:0000313" key="1">
    <source>
        <dbReference type="EMBL" id="KAF0319841.1"/>
    </source>
</evidence>
<proteinExistence type="predicted"/>
<name>A0A8H3ZN31_9PEZI</name>
<dbReference type="Proteomes" id="UP000434172">
    <property type="component" value="Unassembled WGS sequence"/>
</dbReference>